<reference evidence="1 2" key="1">
    <citation type="journal article" date="2022" name="bioRxiv">
        <title>The genome of the oomycete Peronosclerospora sorghi, a cosmopolitan pathogen of maize and sorghum, is inflated with dispersed pseudogenes.</title>
        <authorList>
            <person name="Fletcher K."/>
            <person name="Martin F."/>
            <person name="Isakeit T."/>
            <person name="Cavanaugh K."/>
            <person name="Magill C."/>
            <person name="Michelmore R."/>
        </authorList>
    </citation>
    <scope>NUCLEOTIDE SEQUENCE [LARGE SCALE GENOMIC DNA]</scope>
    <source>
        <strain evidence="1">P6</strain>
    </source>
</reference>
<comment type="caution">
    <text evidence="1">The sequence shown here is derived from an EMBL/GenBank/DDBJ whole genome shotgun (WGS) entry which is preliminary data.</text>
</comment>
<gene>
    <name evidence="1" type="ORF">PsorP6_000821</name>
</gene>
<protein>
    <submittedName>
        <fullName evidence="1">Uncharacterized protein</fullName>
    </submittedName>
</protein>
<evidence type="ECO:0000313" key="2">
    <source>
        <dbReference type="Proteomes" id="UP001163321"/>
    </source>
</evidence>
<dbReference type="EMBL" id="CM047580">
    <property type="protein sequence ID" value="KAI9921028.1"/>
    <property type="molecule type" value="Genomic_DNA"/>
</dbReference>
<proteinExistence type="predicted"/>
<sequence length="69" mass="7668">MAQTENEVVSGYPCYAEKDVATELKSDFGANGVCAVVVDKDRNLKWAKRDIIKVTAEEVGKFFEPLVED</sequence>
<organism evidence="1 2">
    <name type="scientific">Peronosclerospora sorghi</name>
    <dbReference type="NCBI Taxonomy" id="230839"/>
    <lineage>
        <taxon>Eukaryota</taxon>
        <taxon>Sar</taxon>
        <taxon>Stramenopiles</taxon>
        <taxon>Oomycota</taxon>
        <taxon>Peronosporomycetes</taxon>
        <taxon>Peronosporales</taxon>
        <taxon>Peronosporaceae</taxon>
        <taxon>Peronosclerospora</taxon>
    </lineage>
</organism>
<dbReference type="Proteomes" id="UP001163321">
    <property type="component" value="Chromosome 1"/>
</dbReference>
<name>A0ACC0WSG5_9STRA</name>
<keyword evidence="2" id="KW-1185">Reference proteome</keyword>
<evidence type="ECO:0000313" key="1">
    <source>
        <dbReference type="EMBL" id="KAI9921028.1"/>
    </source>
</evidence>
<accession>A0ACC0WSG5</accession>